<dbReference type="EMBL" id="FOET01000001">
    <property type="protein sequence ID" value="SEP63688.1"/>
    <property type="molecule type" value="Genomic_DNA"/>
</dbReference>
<name>A0A1H8ZIX4_9ACTN</name>
<keyword evidence="4" id="KW-1185">Reference proteome</keyword>
<evidence type="ECO:0000256" key="2">
    <source>
        <dbReference type="SAM" id="Phobius"/>
    </source>
</evidence>
<evidence type="ECO:0000313" key="4">
    <source>
        <dbReference type="Proteomes" id="UP000199055"/>
    </source>
</evidence>
<evidence type="ECO:0000256" key="1">
    <source>
        <dbReference type="SAM" id="MobiDB-lite"/>
    </source>
</evidence>
<organism evidence="3 4">
    <name type="scientific">Streptomyces radiopugnans</name>
    <dbReference type="NCBI Taxonomy" id="403935"/>
    <lineage>
        <taxon>Bacteria</taxon>
        <taxon>Bacillati</taxon>
        <taxon>Actinomycetota</taxon>
        <taxon>Actinomycetes</taxon>
        <taxon>Kitasatosporales</taxon>
        <taxon>Streptomycetaceae</taxon>
        <taxon>Streptomyces</taxon>
    </lineage>
</organism>
<reference evidence="3 4" key="1">
    <citation type="submission" date="2016-10" db="EMBL/GenBank/DDBJ databases">
        <authorList>
            <person name="de Groot N.N."/>
        </authorList>
    </citation>
    <scope>NUCLEOTIDE SEQUENCE [LARGE SCALE GENOMIC DNA]</scope>
    <source>
        <strain evidence="3 4">CGMCC 4.3519</strain>
    </source>
</reference>
<protein>
    <submittedName>
        <fullName evidence="3">Uncharacterized protein</fullName>
    </submittedName>
</protein>
<dbReference type="RefSeq" id="WP_093654878.1">
    <property type="nucleotide sequence ID" value="NZ_FOET01000001.1"/>
</dbReference>
<dbReference type="AlphaFoldDB" id="A0A1H8ZIX4"/>
<sequence length="130" mass="13726">MSRTRSLIVTALMVAGIVAGALGAYVHARADATQERRDRSLATAKRALEEVDEHAGAARKDELLGEAQIAVQMADYHQDALVEQRQGALWFGAAALTALAAGTTVLLRGRRSGPRTPRGTAEAADPPARP</sequence>
<feature type="transmembrane region" description="Helical" evidence="2">
    <location>
        <begin position="88"/>
        <end position="107"/>
    </location>
</feature>
<proteinExistence type="predicted"/>
<accession>A0A1H8ZIX4</accession>
<feature type="region of interest" description="Disordered" evidence="1">
    <location>
        <begin position="107"/>
        <end position="130"/>
    </location>
</feature>
<evidence type="ECO:0000313" key="3">
    <source>
        <dbReference type="EMBL" id="SEP63688.1"/>
    </source>
</evidence>
<keyword evidence="2" id="KW-1133">Transmembrane helix</keyword>
<keyword evidence="2" id="KW-0472">Membrane</keyword>
<dbReference type="Proteomes" id="UP000199055">
    <property type="component" value="Unassembled WGS sequence"/>
</dbReference>
<dbReference type="STRING" id="403935.SAMN05216481_101531"/>
<gene>
    <name evidence="3" type="ORF">SAMN05216481_101531</name>
</gene>
<keyword evidence="2" id="KW-0812">Transmembrane</keyword>